<name>A0A0C3PQD5_PISTI</name>
<reference evidence="2 3" key="1">
    <citation type="submission" date="2014-04" db="EMBL/GenBank/DDBJ databases">
        <authorList>
            <consortium name="DOE Joint Genome Institute"/>
            <person name="Kuo A."/>
            <person name="Kohler A."/>
            <person name="Costa M.D."/>
            <person name="Nagy L.G."/>
            <person name="Floudas D."/>
            <person name="Copeland A."/>
            <person name="Barry K.W."/>
            <person name="Cichocki N."/>
            <person name="Veneault-Fourrey C."/>
            <person name="LaButti K."/>
            <person name="Lindquist E.A."/>
            <person name="Lipzen A."/>
            <person name="Lundell T."/>
            <person name="Morin E."/>
            <person name="Murat C."/>
            <person name="Sun H."/>
            <person name="Tunlid A."/>
            <person name="Henrissat B."/>
            <person name="Grigoriev I.V."/>
            <person name="Hibbett D.S."/>
            <person name="Martin F."/>
            <person name="Nordberg H.P."/>
            <person name="Cantor M.N."/>
            <person name="Hua S.X."/>
        </authorList>
    </citation>
    <scope>NUCLEOTIDE SEQUENCE [LARGE SCALE GENOMIC DNA]</scope>
    <source>
        <strain evidence="2 3">Marx 270</strain>
    </source>
</reference>
<keyword evidence="1" id="KW-0812">Transmembrane</keyword>
<evidence type="ECO:0000313" key="2">
    <source>
        <dbReference type="EMBL" id="KIO11206.1"/>
    </source>
</evidence>
<sequence>MLLSPHLSFIVCYLRLQVNCILDSVTGRPVSLPARVIFVELATFYVLGYLFVSGIQIISG</sequence>
<dbReference type="AlphaFoldDB" id="A0A0C3PQD5"/>
<accession>A0A0C3PQD5</accession>
<organism evidence="2 3">
    <name type="scientific">Pisolithus tinctorius Marx 270</name>
    <dbReference type="NCBI Taxonomy" id="870435"/>
    <lineage>
        <taxon>Eukaryota</taxon>
        <taxon>Fungi</taxon>
        <taxon>Dikarya</taxon>
        <taxon>Basidiomycota</taxon>
        <taxon>Agaricomycotina</taxon>
        <taxon>Agaricomycetes</taxon>
        <taxon>Agaricomycetidae</taxon>
        <taxon>Boletales</taxon>
        <taxon>Sclerodermatineae</taxon>
        <taxon>Pisolithaceae</taxon>
        <taxon>Pisolithus</taxon>
    </lineage>
</organism>
<keyword evidence="1" id="KW-0472">Membrane</keyword>
<evidence type="ECO:0000313" key="3">
    <source>
        <dbReference type="Proteomes" id="UP000054217"/>
    </source>
</evidence>
<dbReference type="HOGENOM" id="CLU_2942784_0_0_1"/>
<evidence type="ECO:0000256" key="1">
    <source>
        <dbReference type="SAM" id="Phobius"/>
    </source>
</evidence>
<dbReference type="EMBL" id="KN831950">
    <property type="protein sequence ID" value="KIO11206.1"/>
    <property type="molecule type" value="Genomic_DNA"/>
</dbReference>
<dbReference type="InParanoid" id="A0A0C3PQD5"/>
<dbReference type="Proteomes" id="UP000054217">
    <property type="component" value="Unassembled WGS sequence"/>
</dbReference>
<reference evidence="3" key="2">
    <citation type="submission" date="2015-01" db="EMBL/GenBank/DDBJ databases">
        <title>Evolutionary Origins and Diversification of the Mycorrhizal Mutualists.</title>
        <authorList>
            <consortium name="DOE Joint Genome Institute"/>
            <consortium name="Mycorrhizal Genomics Consortium"/>
            <person name="Kohler A."/>
            <person name="Kuo A."/>
            <person name="Nagy L.G."/>
            <person name="Floudas D."/>
            <person name="Copeland A."/>
            <person name="Barry K.W."/>
            <person name="Cichocki N."/>
            <person name="Veneault-Fourrey C."/>
            <person name="LaButti K."/>
            <person name="Lindquist E.A."/>
            <person name="Lipzen A."/>
            <person name="Lundell T."/>
            <person name="Morin E."/>
            <person name="Murat C."/>
            <person name="Riley R."/>
            <person name="Ohm R."/>
            <person name="Sun H."/>
            <person name="Tunlid A."/>
            <person name="Henrissat B."/>
            <person name="Grigoriev I.V."/>
            <person name="Hibbett D.S."/>
            <person name="Martin F."/>
        </authorList>
    </citation>
    <scope>NUCLEOTIDE SEQUENCE [LARGE SCALE GENOMIC DNA]</scope>
    <source>
        <strain evidence="3">Marx 270</strain>
    </source>
</reference>
<gene>
    <name evidence="2" type="ORF">M404DRAFT_836768</name>
</gene>
<protein>
    <submittedName>
        <fullName evidence="2">Uncharacterized protein</fullName>
    </submittedName>
</protein>
<feature type="transmembrane region" description="Helical" evidence="1">
    <location>
        <begin position="37"/>
        <end position="58"/>
    </location>
</feature>
<keyword evidence="1" id="KW-1133">Transmembrane helix</keyword>
<keyword evidence="3" id="KW-1185">Reference proteome</keyword>
<proteinExistence type="predicted"/>